<keyword evidence="1" id="KW-1133">Transmembrane helix</keyword>
<keyword evidence="2" id="KW-0732">Signal</keyword>
<keyword evidence="4" id="KW-1185">Reference proteome</keyword>
<evidence type="ECO:0000313" key="3">
    <source>
        <dbReference type="EMBL" id="AQP45618.1"/>
    </source>
</evidence>
<dbReference type="SUPFAM" id="SSF50242">
    <property type="entry name" value="TIMP-like"/>
    <property type="match status" value="1"/>
</dbReference>
<dbReference type="InterPro" id="IPR008993">
    <property type="entry name" value="TIMP-like_OB-fold"/>
</dbReference>
<accession>A0A1Q2CHL7</accession>
<keyword evidence="1" id="KW-0812">Transmembrane</keyword>
<dbReference type="KEGG" id="tfl:RPIT_13040"/>
<sequence>MVLSGVTLAVVPAAPAVACSCAVSSTAEYAERADLVAVGTITGREVPENATSSADDATWTVEIDKVYKGDATPTVPVLTALEGPSCGWDHVSSGQTIILFANLDGEDVRSDLCSGTGAFTPELDAELATLLGSPAAPTEAPAAAPDEGGLETRTVVGLALLIAAAVVLVAGAARRHHGVGG</sequence>
<dbReference type="Gene3D" id="2.40.50.120">
    <property type="match status" value="1"/>
</dbReference>
<evidence type="ECO:0000256" key="2">
    <source>
        <dbReference type="SAM" id="SignalP"/>
    </source>
</evidence>
<dbReference type="Proteomes" id="UP000188324">
    <property type="component" value="Chromosome"/>
</dbReference>
<keyword evidence="1" id="KW-0472">Membrane</keyword>
<reference evidence="3 4" key="1">
    <citation type="journal article" date="2016" name="Int. J. Syst. Evol. Microbiol.">
        <title>Tessaracoccus flavus sp. nov., isolated from the drainage system of a lindane-producing factory.</title>
        <authorList>
            <person name="Kumari R."/>
            <person name="Singh P."/>
            <person name="Schumann P."/>
            <person name="Lal R."/>
        </authorList>
    </citation>
    <scope>NUCLEOTIDE SEQUENCE [LARGE SCALE GENOMIC DNA]</scope>
    <source>
        <strain evidence="3 4">RP1T</strain>
    </source>
</reference>
<proteinExistence type="predicted"/>
<feature type="chain" id="PRO_5010242892" description="Tissue inhibitor of metalloproteinase" evidence="2">
    <location>
        <begin position="19"/>
        <end position="181"/>
    </location>
</feature>
<evidence type="ECO:0000256" key="1">
    <source>
        <dbReference type="SAM" id="Phobius"/>
    </source>
</evidence>
<evidence type="ECO:0008006" key="5">
    <source>
        <dbReference type="Google" id="ProtNLM"/>
    </source>
</evidence>
<dbReference type="EMBL" id="CP019605">
    <property type="protein sequence ID" value="AQP45618.1"/>
    <property type="molecule type" value="Genomic_DNA"/>
</dbReference>
<organism evidence="3 4">
    <name type="scientific">Tessaracoccus flavus</name>
    <dbReference type="NCBI Taxonomy" id="1610493"/>
    <lineage>
        <taxon>Bacteria</taxon>
        <taxon>Bacillati</taxon>
        <taxon>Actinomycetota</taxon>
        <taxon>Actinomycetes</taxon>
        <taxon>Propionibacteriales</taxon>
        <taxon>Propionibacteriaceae</taxon>
        <taxon>Tessaracoccus</taxon>
    </lineage>
</organism>
<evidence type="ECO:0000313" key="4">
    <source>
        <dbReference type="Proteomes" id="UP000188324"/>
    </source>
</evidence>
<dbReference type="AlphaFoldDB" id="A0A1Q2CHL7"/>
<protein>
    <recommendedName>
        <fullName evidence="5">Tissue inhibitor of metalloproteinase</fullName>
    </recommendedName>
</protein>
<feature type="transmembrane region" description="Helical" evidence="1">
    <location>
        <begin position="155"/>
        <end position="173"/>
    </location>
</feature>
<gene>
    <name evidence="3" type="ORF">RPIT_13040</name>
</gene>
<feature type="signal peptide" evidence="2">
    <location>
        <begin position="1"/>
        <end position="18"/>
    </location>
</feature>
<name>A0A1Q2CHL7_9ACTN</name>